<gene>
    <name evidence="1" type="ORF">AVEN_155458_1</name>
</gene>
<evidence type="ECO:0000313" key="2">
    <source>
        <dbReference type="Proteomes" id="UP000499080"/>
    </source>
</evidence>
<comment type="caution">
    <text evidence="1">The sequence shown here is derived from an EMBL/GenBank/DDBJ whole genome shotgun (WGS) entry which is preliminary data.</text>
</comment>
<evidence type="ECO:0008006" key="3">
    <source>
        <dbReference type="Google" id="ProtNLM"/>
    </source>
</evidence>
<organism evidence="1 2">
    <name type="scientific">Araneus ventricosus</name>
    <name type="common">Orbweaver spider</name>
    <name type="synonym">Epeira ventricosa</name>
    <dbReference type="NCBI Taxonomy" id="182803"/>
    <lineage>
        <taxon>Eukaryota</taxon>
        <taxon>Metazoa</taxon>
        <taxon>Ecdysozoa</taxon>
        <taxon>Arthropoda</taxon>
        <taxon>Chelicerata</taxon>
        <taxon>Arachnida</taxon>
        <taxon>Araneae</taxon>
        <taxon>Araneomorphae</taxon>
        <taxon>Entelegynae</taxon>
        <taxon>Araneoidea</taxon>
        <taxon>Araneidae</taxon>
        <taxon>Araneus</taxon>
    </lineage>
</organism>
<accession>A0A4Y2NGP6</accession>
<dbReference type="Proteomes" id="UP000499080">
    <property type="component" value="Unassembled WGS sequence"/>
</dbReference>
<name>A0A4Y2NGP6_ARAVE</name>
<dbReference type="AlphaFoldDB" id="A0A4Y2NGP6"/>
<proteinExistence type="predicted"/>
<protein>
    <recommendedName>
        <fullName evidence="3">Paired domain-containing protein</fullName>
    </recommendedName>
</protein>
<reference evidence="1 2" key="1">
    <citation type="journal article" date="2019" name="Sci. Rep.">
        <title>Orb-weaving spider Araneus ventricosus genome elucidates the spidroin gene catalogue.</title>
        <authorList>
            <person name="Kono N."/>
            <person name="Nakamura H."/>
            <person name="Ohtoshi R."/>
            <person name="Moran D.A.P."/>
            <person name="Shinohara A."/>
            <person name="Yoshida Y."/>
            <person name="Fujiwara M."/>
            <person name="Mori M."/>
            <person name="Tomita M."/>
            <person name="Arakawa K."/>
        </authorList>
    </citation>
    <scope>NUCLEOTIDE SEQUENCE [LARGE SCALE GENOMIC DNA]</scope>
</reference>
<dbReference type="EMBL" id="BGPR01009063">
    <property type="protein sequence ID" value="GBN37740.1"/>
    <property type="molecule type" value="Genomic_DNA"/>
</dbReference>
<evidence type="ECO:0000313" key="1">
    <source>
        <dbReference type="EMBL" id="GBN37740.1"/>
    </source>
</evidence>
<sequence length="129" mass="15020">MEMGLTQADAAKSLNLCDSIVQRLWDQFQSGNSVSRKLVPGRERVTTPSEIRLAPLRTRRRRPTTVPQLVSDNFVSTWPRITLTKVIRRLHNQELYAKYNLCVPLFSIEKSPFSLDKTAYKWNIWQWAS</sequence>
<keyword evidence="2" id="KW-1185">Reference proteome</keyword>